<dbReference type="InterPro" id="IPR000352">
    <property type="entry name" value="Pep_chain_release_fac_I"/>
</dbReference>
<feature type="domain" description="Prokaryotic-type class I peptide chain release factors" evidence="6">
    <location>
        <begin position="88"/>
        <end position="182"/>
    </location>
</feature>
<comment type="similarity">
    <text evidence="2">Belongs to the prokaryotic/mitochondrial release factor family.</text>
</comment>
<dbReference type="AlphaFoldDB" id="A0A8K0JDT0"/>
<evidence type="ECO:0000313" key="8">
    <source>
        <dbReference type="Proteomes" id="UP000812966"/>
    </source>
</evidence>
<gene>
    <name evidence="7" type="ORF">FFLO_07015</name>
</gene>
<name>A0A8K0JDT0_9TREE</name>
<dbReference type="InterPro" id="IPR045853">
    <property type="entry name" value="Pep_chain_release_fac_I_sf"/>
</dbReference>
<dbReference type="GO" id="GO:0032543">
    <property type="term" value="P:mitochondrial translation"/>
    <property type="evidence" value="ECO:0007669"/>
    <property type="project" value="UniProtKB-ARBA"/>
</dbReference>
<dbReference type="InterPro" id="IPR052405">
    <property type="entry name" value="Mito_Transl_Release_Factor"/>
</dbReference>
<evidence type="ECO:0000259" key="6">
    <source>
        <dbReference type="Pfam" id="PF00472"/>
    </source>
</evidence>
<comment type="subcellular location">
    <subcellularLocation>
        <location evidence="1">Mitochondrion</location>
    </subcellularLocation>
</comment>
<dbReference type="GO" id="GO:0005739">
    <property type="term" value="C:mitochondrion"/>
    <property type="evidence" value="ECO:0007669"/>
    <property type="project" value="UniProtKB-SubCell"/>
</dbReference>
<comment type="caution">
    <text evidence="7">The sequence shown here is derived from an EMBL/GenBank/DDBJ whole genome shotgun (WGS) entry which is preliminary data.</text>
</comment>
<dbReference type="Proteomes" id="UP000812966">
    <property type="component" value="Unassembled WGS sequence"/>
</dbReference>
<evidence type="ECO:0000256" key="1">
    <source>
        <dbReference type="ARBA" id="ARBA00004173"/>
    </source>
</evidence>
<keyword evidence="3" id="KW-0809">Transit peptide</keyword>
<dbReference type="GO" id="GO:0003747">
    <property type="term" value="F:translation release factor activity"/>
    <property type="evidence" value="ECO:0007669"/>
    <property type="project" value="InterPro"/>
</dbReference>
<proteinExistence type="inferred from homology"/>
<keyword evidence="8" id="KW-1185">Reference proteome</keyword>
<protein>
    <recommendedName>
        <fullName evidence="6">Prokaryotic-type class I peptide chain release factors domain-containing protein</fullName>
    </recommendedName>
</protein>
<evidence type="ECO:0000256" key="2">
    <source>
        <dbReference type="ARBA" id="ARBA00010835"/>
    </source>
</evidence>
<dbReference type="Pfam" id="PF00472">
    <property type="entry name" value="RF-1"/>
    <property type="match status" value="1"/>
</dbReference>
<feature type="region of interest" description="Disordered" evidence="5">
    <location>
        <begin position="147"/>
        <end position="218"/>
    </location>
</feature>
<feature type="compositionally biased region" description="Acidic residues" evidence="5">
    <location>
        <begin position="194"/>
        <end position="209"/>
    </location>
</feature>
<accession>A0A8K0JDT0</accession>
<reference evidence="7" key="1">
    <citation type="submission" date="2020-04" db="EMBL/GenBank/DDBJ databases">
        <title>Analysis of mating type loci in Filobasidium floriforme.</title>
        <authorList>
            <person name="Nowrousian M."/>
        </authorList>
    </citation>
    <scope>NUCLEOTIDE SEQUENCE</scope>
    <source>
        <strain evidence="7">CBS 6242</strain>
    </source>
</reference>
<evidence type="ECO:0000256" key="4">
    <source>
        <dbReference type="ARBA" id="ARBA00023128"/>
    </source>
</evidence>
<dbReference type="PANTHER" id="PTHR46203:SF1">
    <property type="entry name" value="MITOCHONDRIAL TRANSLATION RELEASE FACTOR IN RESCUE"/>
    <property type="match status" value="1"/>
</dbReference>
<evidence type="ECO:0000313" key="7">
    <source>
        <dbReference type="EMBL" id="KAG7527353.1"/>
    </source>
</evidence>
<dbReference type="Gene3D" id="3.30.160.20">
    <property type="match status" value="1"/>
</dbReference>
<sequence length="218" mass="24545">MLSRSLRLSLAHPRLRCPFACNLVEYQALVERPSTVISRWYSDHPKVQSPALEALGNGENHTIVPKPNKLPSSIKKLNKQLATRQSPDLPEEELEERFVRGSGPGGQSINKTSNAVSLIHIPTGIRIQCQETRSLQHNRRLARQILRDKVEQHLSPGNSKQDIKWEKERRRKLNRAKKNKRKSKNEVGGGAGDAEADGEGTEEVEVEANEVDRQGKRS</sequence>
<dbReference type="FunFam" id="3.30.160.20:FF:000065">
    <property type="entry name" value="Peptidyl-tRNA hydrolase domain protein"/>
    <property type="match status" value="1"/>
</dbReference>
<organism evidence="7 8">
    <name type="scientific">Filobasidium floriforme</name>
    <dbReference type="NCBI Taxonomy" id="5210"/>
    <lineage>
        <taxon>Eukaryota</taxon>
        <taxon>Fungi</taxon>
        <taxon>Dikarya</taxon>
        <taxon>Basidiomycota</taxon>
        <taxon>Agaricomycotina</taxon>
        <taxon>Tremellomycetes</taxon>
        <taxon>Filobasidiales</taxon>
        <taxon>Filobasidiaceae</taxon>
        <taxon>Filobasidium</taxon>
    </lineage>
</organism>
<keyword evidence="4" id="KW-0496">Mitochondrion</keyword>
<dbReference type="PANTHER" id="PTHR46203">
    <property type="entry name" value="PROBABLE PEPTIDE CHAIN RELEASE FACTOR C12ORF65"/>
    <property type="match status" value="1"/>
</dbReference>
<dbReference type="SUPFAM" id="SSF75620">
    <property type="entry name" value="Release factor"/>
    <property type="match status" value="1"/>
</dbReference>
<dbReference type="EMBL" id="JABELV010000314">
    <property type="protein sequence ID" value="KAG7527353.1"/>
    <property type="molecule type" value="Genomic_DNA"/>
</dbReference>
<evidence type="ECO:0000256" key="3">
    <source>
        <dbReference type="ARBA" id="ARBA00022946"/>
    </source>
</evidence>
<evidence type="ECO:0000256" key="5">
    <source>
        <dbReference type="SAM" id="MobiDB-lite"/>
    </source>
</evidence>
<feature type="compositionally biased region" description="Basic residues" evidence="5">
    <location>
        <begin position="169"/>
        <end position="183"/>
    </location>
</feature>